<dbReference type="GeneID" id="114575193"/>
<sequence length="203" mass="23943">MSVSDVMDDKYNEKLQQEEDLSLFERFQRCDTPFETEDVKAAKENVELGDHLAVHRALLTHHFICTGIEEDKIILHTVKPLCDACHRNPGIKCSKRHEVWTKEYTYQEMEDRNMFKVIWPNELKGRCREVQDSISLAKKFQHDMDSERFVTSCIYGVSVKLDVKQPFFYMKDVLNSIPKLFKNKKDYLLKQTVTESEVPHRNP</sequence>
<keyword evidence="2" id="KW-1185">Reference proteome</keyword>
<organism evidence="1 2">
    <name type="scientific">Exaiptasia diaphana</name>
    <name type="common">Tropical sea anemone</name>
    <name type="synonym">Aiptasia pulchella</name>
    <dbReference type="NCBI Taxonomy" id="2652724"/>
    <lineage>
        <taxon>Eukaryota</taxon>
        <taxon>Metazoa</taxon>
        <taxon>Cnidaria</taxon>
        <taxon>Anthozoa</taxon>
        <taxon>Hexacorallia</taxon>
        <taxon>Actiniaria</taxon>
        <taxon>Aiptasiidae</taxon>
        <taxon>Exaiptasia</taxon>
    </lineage>
</organism>
<evidence type="ECO:0000313" key="1">
    <source>
        <dbReference type="EnsemblMetazoa" id="XP_028515359.1"/>
    </source>
</evidence>
<dbReference type="AlphaFoldDB" id="A0A913YJS6"/>
<accession>A0A913YJS6</accession>
<protein>
    <submittedName>
        <fullName evidence="1">Uncharacterized protein</fullName>
    </submittedName>
</protein>
<dbReference type="KEGG" id="epa:114575193"/>
<evidence type="ECO:0000313" key="2">
    <source>
        <dbReference type="Proteomes" id="UP000887567"/>
    </source>
</evidence>
<reference evidence="1" key="1">
    <citation type="submission" date="2022-11" db="UniProtKB">
        <authorList>
            <consortium name="EnsemblMetazoa"/>
        </authorList>
    </citation>
    <scope>IDENTIFICATION</scope>
</reference>
<proteinExistence type="predicted"/>
<dbReference type="EnsemblMetazoa" id="XM_028659558.1">
    <property type="protein sequence ID" value="XP_028515359.1"/>
    <property type="gene ID" value="LOC114575193"/>
</dbReference>
<dbReference type="Gene3D" id="3.90.1720.10">
    <property type="entry name" value="endopeptidase domain like (from Nostoc punctiforme)"/>
    <property type="match status" value="1"/>
</dbReference>
<dbReference type="RefSeq" id="XP_028515359.1">
    <property type="nucleotide sequence ID" value="XM_028659558.1"/>
</dbReference>
<name>A0A913YJS6_EXADI</name>
<dbReference type="Proteomes" id="UP000887567">
    <property type="component" value="Unplaced"/>
</dbReference>